<dbReference type="PANTHER" id="PTHR33065">
    <property type="entry name" value="OS07G0486400 PROTEIN"/>
    <property type="match status" value="1"/>
</dbReference>
<reference evidence="2" key="2">
    <citation type="submission" date="2015-06" db="UniProtKB">
        <authorList>
            <consortium name="EnsemblPlants"/>
        </authorList>
    </citation>
    <scope>IDENTIFICATION</scope>
</reference>
<sequence>MGGINRVLEHHSNIPCAAQISLQASSLSTTVQIVEGELPILTKACDVLHTSHLKLDPREGKKEVKVLLSVDGLLSLSTQSSQIQNEAIQRNEKGKACQKNDKIYHKHEELKAKHKKLFENLVAEKKRKAMSIFPSTDPLLVLCNKAEEGVSLKESPDIDSETPRKGVEFDMDLASLRDKVDREVLNTWLWDNELDLLLRESEEQDEELNLQDSDSDELSDICGASDLYEYDSDVEYADADEGHSFFGYGHEFYYEDGNPYYAADREEKWENEILGKMEFPVPKANATCDFSFVWEGSLQVEGQFQVDPNRVSVEHLCASACYKLIQLTPTIYIFLVTLAFYGFSSTAEVGKPLGEWDGKEPCCRAIQVFSLDLSSPSNDSMEIYGTFAFRDVRNSQLRNCIFEYSRENPCKLNPGAHKLQPLITPSRGIYAVGLVLIEYFLIIKGQTEEEDEILIDGYSIYAPSFYGEFERLHWHIDTGHFSTLDLRMVSIPRAVLVRLEFEVYHIEENHQYNSLTIAATYNMFQGSFITFNGKLSVGKLPPFTLPVNHDGYMHIYVYAYQDQLDDARHTPDGVISDYFPGCVRFDLEEFLCESTSLTPQKDGTSTQMADNLDGIEMAIKATWSTLLDSC</sequence>
<organism evidence="2 3">
    <name type="scientific">Oryza rufipogon</name>
    <name type="common">Brownbeard rice</name>
    <name type="synonym">Asian wild rice</name>
    <dbReference type="NCBI Taxonomy" id="4529"/>
    <lineage>
        <taxon>Eukaryota</taxon>
        <taxon>Viridiplantae</taxon>
        <taxon>Streptophyta</taxon>
        <taxon>Embryophyta</taxon>
        <taxon>Tracheophyta</taxon>
        <taxon>Spermatophyta</taxon>
        <taxon>Magnoliopsida</taxon>
        <taxon>Liliopsida</taxon>
        <taxon>Poales</taxon>
        <taxon>Poaceae</taxon>
        <taxon>BOP clade</taxon>
        <taxon>Oryzoideae</taxon>
        <taxon>Oryzeae</taxon>
        <taxon>Oryzinae</taxon>
        <taxon>Oryza</taxon>
    </lineage>
</organism>
<dbReference type="eggNOG" id="ENOG502R3RC">
    <property type="taxonomic scope" value="Eukaryota"/>
</dbReference>
<dbReference type="Pfam" id="PF20241">
    <property type="entry name" value="DUF6598"/>
    <property type="match status" value="1"/>
</dbReference>
<reference evidence="3" key="1">
    <citation type="submission" date="2013-06" db="EMBL/GenBank/DDBJ databases">
        <authorList>
            <person name="Zhao Q."/>
        </authorList>
    </citation>
    <scope>NUCLEOTIDE SEQUENCE</scope>
    <source>
        <strain evidence="3">cv. W1943</strain>
    </source>
</reference>
<dbReference type="HOGENOM" id="CLU_029577_1_0_1"/>
<name>A0A0E0NHT2_ORYRU</name>
<dbReference type="OMA" id="NCIFEYS"/>
<accession>A0A0E0NHT2</accession>
<dbReference type="Gramene" id="ORUFI02G25540.1">
    <property type="protein sequence ID" value="ORUFI02G25540.1"/>
    <property type="gene ID" value="ORUFI02G25540"/>
</dbReference>
<evidence type="ECO:0000313" key="3">
    <source>
        <dbReference type="Proteomes" id="UP000008022"/>
    </source>
</evidence>
<feature type="domain" description="DUF6598" evidence="1">
    <location>
        <begin position="366"/>
        <end position="566"/>
    </location>
</feature>
<dbReference type="AlphaFoldDB" id="A0A0E0NHT2"/>
<evidence type="ECO:0000259" key="1">
    <source>
        <dbReference type="Pfam" id="PF20241"/>
    </source>
</evidence>
<evidence type="ECO:0000313" key="2">
    <source>
        <dbReference type="EnsemblPlants" id="ORUFI02G25540.1"/>
    </source>
</evidence>
<dbReference type="PANTHER" id="PTHR33065:SF19">
    <property type="entry name" value="OS11G0130700 PROTEIN"/>
    <property type="match status" value="1"/>
</dbReference>
<keyword evidence="3" id="KW-1185">Reference proteome</keyword>
<dbReference type="EnsemblPlants" id="ORUFI02G25540.1">
    <property type="protein sequence ID" value="ORUFI02G25540.1"/>
    <property type="gene ID" value="ORUFI02G25540"/>
</dbReference>
<protein>
    <recommendedName>
        <fullName evidence="1">DUF6598 domain-containing protein</fullName>
    </recommendedName>
</protein>
<proteinExistence type="predicted"/>
<dbReference type="InterPro" id="IPR046533">
    <property type="entry name" value="DUF6598"/>
</dbReference>
<dbReference type="Proteomes" id="UP000008022">
    <property type="component" value="Unassembled WGS sequence"/>
</dbReference>